<dbReference type="InterPro" id="IPR011009">
    <property type="entry name" value="Kinase-like_dom_sf"/>
</dbReference>
<dbReference type="GO" id="GO:0060237">
    <property type="term" value="P:regulation of fungal-type cell wall organization"/>
    <property type="evidence" value="ECO:0007669"/>
    <property type="project" value="EnsemblFungi"/>
</dbReference>
<keyword evidence="11" id="KW-1185">Reference proteome</keyword>
<dbReference type="Proteomes" id="UP000001640">
    <property type="component" value="Chromosome 1"/>
</dbReference>
<dbReference type="InterPro" id="IPR000403">
    <property type="entry name" value="PI3/4_kinase_cat_dom"/>
</dbReference>
<dbReference type="GO" id="GO:0004430">
    <property type="term" value="F:1-phosphatidylinositol 4-kinase activity"/>
    <property type="evidence" value="ECO:0007669"/>
    <property type="project" value="UniProtKB-EC"/>
</dbReference>
<dbReference type="GO" id="GO:0030866">
    <property type="term" value="P:cortical actin cytoskeleton organization"/>
    <property type="evidence" value="ECO:0007669"/>
    <property type="project" value="EnsemblFungi"/>
</dbReference>
<dbReference type="CDD" id="cd05167">
    <property type="entry name" value="PI4Kc_III_alpha"/>
    <property type="match status" value="1"/>
</dbReference>
<evidence type="ECO:0000256" key="5">
    <source>
        <dbReference type="ARBA" id="ARBA00022741"/>
    </source>
</evidence>
<dbReference type="PROSITE" id="PS00916">
    <property type="entry name" value="PI3_4_KINASE_2"/>
    <property type="match status" value="1"/>
</dbReference>
<dbReference type="InterPro" id="IPR001263">
    <property type="entry name" value="PI3K_accessory_dom"/>
</dbReference>
<comment type="catalytic activity">
    <reaction evidence="1">
        <text>a 1,2-diacyl-sn-glycero-3-phospho-(1D-myo-inositol) + ATP = a 1,2-diacyl-sn-glycero-3-phospho-(1D-myo-inositol 4-phosphate) + ADP + H(+)</text>
        <dbReference type="Rhea" id="RHEA:19877"/>
        <dbReference type="ChEBI" id="CHEBI:15378"/>
        <dbReference type="ChEBI" id="CHEBI:30616"/>
        <dbReference type="ChEBI" id="CHEBI:57880"/>
        <dbReference type="ChEBI" id="CHEBI:58178"/>
        <dbReference type="ChEBI" id="CHEBI:456216"/>
        <dbReference type="EC" id="2.7.1.67"/>
    </reaction>
</comment>
<proteinExistence type="inferred from homology"/>
<evidence type="ECO:0000256" key="4">
    <source>
        <dbReference type="ARBA" id="ARBA00022679"/>
    </source>
</evidence>
<keyword evidence="6" id="KW-0418">Kinase</keyword>
<feature type="domain" description="PI3K/PI4K catalytic" evidence="8">
    <location>
        <begin position="1617"/>
        <end position="1898"/>
    </location>
</feature>
<dbReference type="GO" id="GO:0005524">
    <property type="term" value="F:ATP binding"/>
    <property type="evidence" value="ECO:0007669"/>
    <property type="project" value="UniProtKB-KW"/>
</dbReference>
<comment type="similarity">
    <text evidence="2">Belongs to the PI3/PI4-kinase family. Type III PI4K subfamily.</text>
</comment>
<evidence type="ECO:0000256" key="6">
    <source>
        <dbReference type="ARBA" id="ARBA00022777"/>
    </source>
</evidence>
<dbReference type="eggNOG" id="KOG0902">
    <property type="taxonomic scope" value="Eukaryota"/>
</dbReference>
<keyword evidence="5" id="KW-0547">Nucleotide-binding</keyword>
<evidence type="ECO:0000259" key="8">
    <source>
        <dbReference type="PROSITE" id="PS50290"/>
    </source>
</evidence>
<dbReference type="InParanoid" id="G0V6Q5"/>
<dbReference type="InterPro" id="IPR015433">
    <property type="entry name" value="PI3/4_kinase"/>
</dbReference>
<dbReference type="InterPro" id="IPR042236">
    <property type="entry name" value="PI3K_accessory_sf"/>
</dbReference>
<evidence type="ECO:0000313" key="10">
    <source>
        <dbReference type="EMBL" id="CCC67151.1"/>
    </source>
</evidence>
<dbReference type="GO" id="GO:0140504">
    <property type="term" value="P:microlipophagy"/>
    <property type="evidence" value="ECO:0007669"/>
    <property type="project" value="EnsemblFungi"/>
</dbReference>
<dbReference type="GO" id="GO:0005886">
    <property type="term" value="C:plasma membrane"/>
    <property type="evidence" value="ECO:0007669"/>
    <property type="project" value="EnsemblFungi"/>
</dbReference>
<dbReference type="GO" id="GO:0048015">
    <property type="term" value="P:phosphatidylinositol-mediated signaling"/>
    <property type="evidence" value="ECO:0007669"/>
    <property type="project" value="TreeGrafter"/>
</dbReference>
<dbReference type="InterPro" id="IPR036940">
    <property type="entry name" value="PI3/4_kinase_cat_sf"/>
</dbReference>
<gene>
    <name evidence="10" type="primary">NCAS0A05930</name>
    <name evidence="10" type="ordered locus">NCAS_0A05930</name>
</gene>
<dbReference type="InterPro" id="IPR045495">
    <property type="entry name" value="PI4K_N"/>
</dbReference>
<dbReference type="HOGENOM" id="CLU_000893_1_1_1"/>
<accession>G0V6Q5</accession>
<dbReference type="FunFam" id="3.30.1010.10:FF:000014">
    <property type="entry name" value="Phosphatidylinositol 4-kinase STT4"/>
    <property type="match status" value="1"/>
</dbReference>
<dbReference type="GO" id="GO:0046854">
    <property type="term" value="P:phosphatidylinositol phosphate biosynthetic process"/>
    <property type="evidence" value="ECO:0007669"/>
    <property type="project" value="EnsemblFungi"/>
</dbReference>
<dbReference type="OMA" id="TIEVWQS"/>
<dbReference type="FunFam" id="1.25.40.70:FF:000011">
    <property type="entry name" value="Phosphatidylinositol 4-kinase alpha"/>
    <property type="match status" value="1"/>
</dbReference>
<dbReference type="Pfam" id="PF00454">
    <property type="entry name" value="PI3_PI4_kinase"/>
    <property type="match status" value="1"/>
</dbReference>
<keyword evidence="7" id="KW-0067">ATP-binding</keyword>
<dbReference type="GeneID" id="96900632"/>
<dbReference type="PROSITE" id="PS00915">
    <property type="entry name" value="PI3_4_KINASE_1"/>
    <property type="match status" value="1"/>
</dbReference>
<organism evidence="10 11">
    <name type="scientific">Naumovozyma castellii</name>
    <name type="common">Yeast</name>
    <name type="synonym">Saccharomyces castellii</name>
    <dbReference type="NCBI Taxonomy" id="27288"/>
    <lineage>
        <taxon>Eukaryota</taxon>
        <taxon>Fungi</taxon>
        <taxon>Dikarya</taxon>
        <taxon>Ascomycota</taxon>
        <taxon>Saccharomycotina</taxon>
        <taxon>Saccharomycetes</taxon>
        <taxon>Saccharomycetales</taxon>
        <taxon>Saccharomycetaceae</taxon>
        <taxon>Naumovozyma</taxon>
    </lineage>
</organism>
<dbReference type="GO" id="GO:0006995">
    <property type="term" value="P:cellular response to nitrogen starvation"/>
    <property type="evidence" value="ECO:0007669"/>
    <property type="project" value="EnsemblFungi"/>
</dbReference>
<evidence type="ECO:0000256" key="2">
    <source>
        <dbReference type="ARBA" id="ARBA00006209"/>
    </source>
</evidence>
<keyword evidence="4" id="KW-0808">Transferase</keyword>
<dbReference type="STRING" id="1064592.G0V6Q5"/>
<dbReference type="GO" id="GO:0061909">
    <property type="term" value="P:autophagosome-lysosome fusion"/>
    <property type="evidence" value="ECO:0007669"/>
    <property type="project" value="EnsemblFungi"/>
</dbReference>
<dbReference type="Pfam" id="PF19274">
    <property type="entry name" value="PI4K_N"/>
    <property type="match status" value="1"/>
</dbReference>
<dbReference type="FunCoup" id="G0V6Q5">
    <property type="interactions" value="972"/>
</dbReference>
<dbReference type="SMART" id="SM00146">
    <property type="entry name" value="PI3Kc"/>
    <property type="match status" value="1"/>
</dbReference>
<dbReference type="EC" id="2.7.1.67" evidence="3"/>
<evidence type="ECO:0000313" key="11">
    <source>
        <dbReference type="Proteomes" id="UP000001640"/>
    </source>
</evidence>
<name>G0V6Q5_NAUCA</name>
<dbReference type="OrthoDB" id="10264149at2759"/>
<dbReference type="InterPro" id="IPR018936">
    <property type="entry name" value="PI3/4_kinase_CS"/>
</dbReference>
<dbReference type="GO" id="GO:0005737">
    <property type="term" value="C:cytoplasm"/>
    <property type="evidence" value="ECO:0007669"/>
    <property type="project" value="TreeGrafter"/>
</dbReference>
<dbReference type="PROSITE" id="PS50290">
    <property type="entry name" value="PI3_4_KINASE_3"/>
    <property type="match status" value="1"/>
</dbReference>
<dbReference type="Pfam" id="PF00613">
    <property type="entry name" value="PI3Ka"/>
    <property type="match status" value="1"/>
</dbReference>
<evidence type="ECO:0000256" key="1">
    <source>
        <dbReference type="ARBA" id="ARBA00001686"/>
    </source>
</evidence>
<feature type="domain" description="PIK helical" evidence="9">
    <location>
        <begin position="1351"/>
        <end position="1544"/>
    </location>
</feature>
<evidence type="ECO:0000256" key="3">
    <source>
        <dbReference type="ARBA" id="ARBA00012169"/>
    </source>
</evidence>
<dbReference type="GO" id="GO:0000422">
    <property type="term" value="P:autophagy of mitochondrion"/>
    <property type="evidence" value="ECO:0007669"/>
    <property type="project" value="EnsemblFungi"/>
</dbReference>
<dbReference type="SUPFAM" id="SSF48371">
    <property type="entry name" value="ARM repeat"/>
    <property type="match status" value="1"/>
</dbReference>
<dbReference type="PANTHER" id="PTHR10048">
    <property type="entry name" value="PHOSPHATIDYLINOSITOL KINASE"/>
    <property type="match status" value="1"/>
</dbReference>
<dbReference type="PANTHER" id="PTHR10048:SF15">
    <property type="entry name" value="PHOSPHATIDYLINOSITOL 4-KINASE ALPHA"/>
    <property type="match status" value="1"/>
</dbReference>
<dbReference type="Gene3D" id="1.25.40.70">
    <property type="entry name" value="Phosphatidylinositol 3-kinase, accessory domain (PIK)"/>
    <property type="match status" value="1"/>
</dbReference>
<reference key="2">
    <citation type="submission" date="2011-08" db="EMBL/GenBank/DDBJ databases">
        <title>Genome sequence of Naumovozyma castellii.</title>
        <authorList>
            <person name="Gordon J.L."/>
            <person name="Armisen D."/>
            <person name="Proux-Wera E."/>
            <person name="OhEigeartaigh S.S."/>
            <person name="Byrne K.P."/>
            <person name="Wolfe K.H."/>
        </authorList>
    </citation>
    <scope>NUCLEOTIDE SEQUENCE</scope>
    <source>
        <strain>Type strain:CBS 4309</strain>
    </source>
</reference>
<dbReference type="KEGG" id="ncs:NCAS_0A05930"/>
<dbReference type="FunFam" id="1.10.1070.11:FF:000022">
    <property type="entry name" value="Phosphatidylinositol 4-kinase stt4"/>
    <property type="match status" value="1"/>
</dbReference>
<dbReference type="Gene3D" id="1.10.1070.11">
    <property type="entry name" value="Phosphatidylinositol 3-/4-kinase, catalytic domain"/>
    <property type="match status" value="1"/>
</dbReference>
<dbReference type="Gene3D" id="3.30.1010.10">
    <property type="entry name" value="Phosphatidylinositol 3-kinase Catalytic Subunit, Chain A, domain 4"/>
    <property type="match status" value="1"/>
</dbReference>
<dbReference type="RefSeq" id="XP_003673534.1">
    <property type="nucleotide sequence ID" value="XM_003673486.1"/>
</dbReference>
<reference evidence="10 11" key="1">
    <citation type="journal article" date="2011" name="Proc. Natl. Acad. Sci. U.S.A.">
        <title>Evolutionary erosion of yeast sex chromosomes by mating-type switching accidents.</title>
        <authorList>
            <person name="Gordon J.L."/>
            <person name="Armisen D."/>
            <person name="Proux-Wera E."/>
            <person name="Oheigeartaigh S.S."/>
            <person name="Byrne K.P."/>
            <person name="Wolfe K.H."/>
        </authorList>
    </citation>
    <scope>NUCLEOTIDE SEQUENCE [LARGE SCALE GENOMIC DNA]</scope>
    <source>
        <strain evidence="11">ATCC 76901 / BCRC 22586 / CBS 4309 / NBRC 1992 / NRRL Y-12630</strain>
    </source>
</reference>
<evidence type="ECO:0000259" key="9">
    <source>
        <dbReference type="PROSITE" id="PS51545"/>
    </source>
</evidence>
<sequence>MRFHRVNKTTSSLRARALKKLAELSLNNKGQQPLQRDVSAKDHTLDLILGSLPISYSTNISKLYTIPLTLNEWELLTAVCQVIPGSFTSAKKLLDELISPYFLDSPRQRISDVLSAKFKLDQLKSPNELLTFQLTRFLINLCTKHSELTDRCIELIDEYIALVNEKYIGKQTCLFSLIGFMNAFIYEKGSIELIQHVWRKLSSFFVQEGFLLQLESIISTSPTYTNDVIVQYYEAGNEICGLLFTDLLARLQISLVSQLLCTPSQFLNLSSYLLEIQKLSYRIKGDFSSKDSEVEMVDDFYSKIRNYIPILTEICHFSSQYFETSKGIDLSSDSRALFSFDSRALFIEFMCLIPFLENGEADLFHRFTEVIADSMDKYVLSEVITDNLTKAIVTAGSLLNYFTEATSLTLLRMFPLLVASQHISTAVITDISKIFTIGLLPLNEDAIVSTIYSLNNLLTTSDDGSANPILRERKLTITSGANAHLSGFHRSATYDSLQAFRNITNSLNRSAPLSDNISHEFPSSGSTAFHSMLFRNCVTATTIIAAHYDNQTIRLLAFSILSQKIAVISKELDGIILNSIAHLCIFMTPNEFSHVLKFYNTLLTRPEDGTRFFKSVTNAREILSKHLLSKKLNSVLYMMHLRDLLENIISCGEVERLEHHRPHTEISRVAEQIASYLSPLAALLPNPDSEPLQIDDDEVTTNLFRNVWFNMVIHGFCYNSELVNNNYNFLLTIAYNSPPLASDFPSNNKEMSLEMNTILRRGSSNANIKQQKQAIVEYLNVNAVQSRTVSASKVMFLAATSLLETIRCEAGDCSKVLLYLSDSSISDSSLERPINTIALAMITKFSKLLQSDNFRRFNSRTTAYQLTNLLLCLAHRDPILQDAAFQYCETFIRLIPSSLCHHRSLYTLLDLLTALFDSVMDCEGNKFEPHYEFTLKHSGTKILIPGSATWRTSALSRLHHTAKNWVQIILNKSAQDTKILLQAYISDFNANDRLSNVDFGISFAIDMAGMVISADVELSKLTFSKPEQPNTVASFISQHSWRSKYLVDTAMVSSSQDIEVELVNLSDKIRSDLVKGIAVDMKDVTNFLDMSAALLILGQYRSGSLIYDIVHIPFEVFTSAAMKSATNVWLSIIKERKDLAHILLVDICYCWIKSIDNNVGLYSRDHDLIAEEYQAMEYKPYNKKGINRDANIVSQSMQPHRHVISFFTSHFEGTLYQSSHILSVFTKCVLHGVNNLRKASLHPFARMIRHELLNFSILVLVVNNRIGTRFIKDLGNGIVFGGLTWFKRPKSWPFGAHELKIKADLSIMRELFRRMESVRKVIRCTNEYSLFISFLKNEIQQVQTWLTPLENRVHSGSTSITTSILQAAFDIDVQLALSLTERYPDKNLDSQIIDMIMKDPTHCVNSRFALESFLIGTSSRRMINTKSGVNDNMHMVLYWTAVSPITSINLFLPKWNNDPFLLQYSIFSLESHDVNVTFFYVPQIVQCLRYDKTGYVERLIMDTAKISVLFSHQIIWNMFANCYKDDEGTVPDDIKPILDRVRERMISTFDDESLEFYNKEFKFFNKVTGISGKLKPYIKKSKAEKKHKIDEEMSDIVVESGVYLPSNPDGTVIDIDRKSGKPLQSHAKAPFMATFKIRKDVTNDDTGLTETVDSWQAAIFKVGDDCRQDVLALQLISMFRTIWSTIGLDVYVFPYRVTATAPGCGVIDVLPNSISRDMLGREAVNGLYEYFISKFGNENTIEFQNARNNFIKSLAGYSVISYLLQFKDRHNGNIMYDDKGHCLHIDFGFIFDIVPGGVKFEAVPFKLTKEMVKVMGGSPQTAAYGDFEELCIKAYLSARPHMNAILECVKPMLDSGLPCFKGTKTMKNLQNRFQPQKNDHEAAIYMKALIRKSYESLFTKGYDEFQKLTNGIPY</sequence>
<dbReference type="SMART" id="SM00145">
    <property type="entry name" value="PI3Ka"/>
    <property type="match status" value="1"/>
</dbReference>
<dbReference type="InterPro" id="IPR016024">
    <property type="entry name" value="ARM-type_fold"/>
</dbReference>
<dbReference type="PROSITE" id="PS51545">
    <property type="entry name" value="PIK_HELICAL"/>
    <property type="match status" value="1"/>
</dbReference>
<dbReference type="SUPFAM" id="SSF56112">
    <property type="entry name" value="Protein kinase-like (PK-like)"/>
    <property type="match status" value="1"/>
</dbReference>
<protein>
    <recommendedName>
        <fullName evidence="3">1-phosphatidylinositol 4-kinase</fullName>
        <ecNumber evidence="3">2.7.1.67</ecNumber>
    </recommendedName>
</protein>
<evidence type="ECO:0000256" key="7">
    <source>
        <dbReference type="ARBA" id="ARBA00022840"/>
    </source>
</evidence>
<dbReference type="EMBL" id="HE576752">
    <property type="protein sequence ID" value="CCC67151.1"/>
    <property type="molecule type" value="Genomic_DNA"/>
</dbReference>